<keyword evidence="2" id="KW-1185">Reference proteome</keyword>
<gene>
    <name evidence="1" type="ORF">FUAX_41300</name>
</gene>
<evidence type="ECO:0000313" key="1">
    <source>
        <dbReference type="EMBL" id="BDD11698.1"/>
    </source>
</evidence>
<accession>A0AAU9CN45</accession>
<dbReference type="KEGG" id="fax:FUAX_41300"/>
<keyword evidence="1" id="KW-0614">Plasmid</keyword>
<protein>
    <submittedName>
        <fullName evidence="1">Uncharacterized protein</fullName>
    </submittedName>
</protein>
<proteinExistence type="predicted"/>
<geneLocation type="plasmid" evidence="1 2">
    <name>pFA1</name>
</geneLocation>
<organism evidence="1 2">
    <name type="scientific">Fulvitalea axinellae</name>
    <dbReference type="NCBI Taxonomy" id="1182444"/>
    <lineage>
        <taxon>Bacteria</taxon>
        <taxon>Pseudomonadati</taxon>
        <taxon>Bacteroidota</taxon>
        <taxon>Cytophagia</taxon>
        <taxon>Cytophagales</taxon>
        <taxon>Persicobacteraceae</taxon>
        <taxon>Fulvitalea</taxon>
    </lineage>
</organism>
<dbReference type="AlphaFoldDB" id="A0AAU9CN45"/>
<reference evidence="1 2" key="1">
    <citation type="submission" date="2021-12" db="EMBL/GenBank/DDBJ databases">
        <title>Genome sequencing of bacteria with rrn-lacking chromosome and rrn-plasmid.</title>
        <authorList>
            <person name="Anda M."/>
            <person name="Iwasaki W."/>
        </authorList>
    </citation>
    <scope>NUCLEOTIDE SEQUENCE [LARGE SCALE GENOMIC DNA]</scope>
    <source>
        <strain evidence="1 2">DSM 100852</strain>
        <plasmid evidence="1 2">pFA1</plasmid>
    </source>
</reference>
<name>A0AAU9CN45_9BACT</name>
<sequence>MRIEQIEENFKIDIGAPMPTILSNEYSLYLIFYIRDVDPNWDGKSVKVRNKKNNGIVTVKFDGFTQYKFGNPNDETIDGHPLYKFGLEPYSIQKVIGSEWIKELMKMNSVHPAHKDEYFKDYEHFIFFFHDTCLEVVATGYSFEKDSESNMREEIQRVCKLL</sequence>
<evidence type="ECO:0000313" key="2">
    <source>
        <dbReference type="Proteomes" id="UP001348817"/>
    </source>
</evidence>
<dbReference type="RefSeq" id="WP_338394816.1">
    <property type="nucleotide sequence ID" value="NZ_AP025315.1"/>
</dbReference>
<dbReference type="EMBL" id="AP025315">
    <property type="protein sequence ID" value="BDD11698.1"/>
    <property type="molecule type" value="Genomic_DNA"/>
</dbReference>
<dbReference type="Proteomes" id="UP001348817">
    <property type="component" value="Plasmid pFA1"/>
</dbReference>